<dbReference type="PANTHER" id="PTHR46087">
    <property type="entry name" value="PUTATIVE, EXPRESSED-RELATED"/>
    <property type="match status" value="1"/>
</dbReference>
<gene>
    <name evidence="2" type="ORF">Bca52824_049000</name>
</gene>
<dbReference type="InterPro" id="IPR055296">
    <property type="entry name" value="SRL2-like"/>
</dbReference>
<dbReference type="PANTHER" id="PTHR46087:SF11">
    <property type="entry name" value="PROTEIN SEMI-ROLLED LEAF 2"/>
    <property type="match status" value="1"/>
</dbReference>
<comment type="caution">
    <text evidence="2">The sequence shown here is derived from an EMBL/GenBank/DDBJ whole genome shotgun (WGS) entry which is preliminary data.</text>
</comment>
<accession>A0A8X7UTR7</accession>
<evidence type="ECO:0000313" key="3">
    <source>
        <dbReference type="Proteomes" id="UP000886595"/>
    </source>
</evidence>
<feature type="region of interest" description="Disordered" evidence="1">
    <location>
        <begin position="61"/>
        <end position="83"/>
    </location>
</feature>
<name>A0A8X7UTR7_BRACI</name>
<protein>
    <submittedName>
        <fullName evidence="2">Uncharacterized protein</fullName>
    </submittedName>
</protein>
<dbReference type="EMBL" id="JAAMPC010000010">
    <property type="protein sequence ID" value="KAG2289396.1"/>
    <property type="molecule type" value="Genomic_DNA"/>
</dbReference>
<dbReference type="AlphaFoldDB" id="A0A8X7UTR7"/>
<evidence type="ECO:0000313" key="2">
    <source>
        <dbReference type="EMBL" id="KAG2289396.1"/>
    </source>
</evidence>
<keyword evidence="3" id="KW-1185">Reference proteome</keyword>
<evidence type="ECO:0000256" key="1">
    <source>
        <dbReference type="SAM" id="MobiDB-lite"/>
    </source>
</evidence>
<sequence length="434" mass="48312">MNVLFKRREGNSAAFGRQEHVILYPNEGDIQSQAGLASVRSDTTSTFTSIAARLEKLRKEKDGVKTEKNGYNNNTREDLKSYKSSPNFHKLNSMIDRNLADTLPSMMKFTEDQIGQLLSAFWTQSTLSDILPSNIEAIAHSFSLVLLSLRLKKTDDGLVARAFQLLFSLRNRSLDLSNGTLPTVCKRLILALSTSTLMFAAKIYQIPHICEVLRCQLPSEVDPYLFIGDDLQLHVRPNANMKDFGSSGDNQMAASMLFEMRSKVELSNTIITDIVAKHLSKSTKLEETDVRMQLSEPFTPDDDFMFGSRPIVEPEPNQSISKESSLSFDEDVNAGSMVEDEATSELSALEVAAGQVVVVSSVSTSPLPYNTMTNRCETFGTGTTQKISKWLATENSQVNGLYRNSLEESCAFEKVTTEDNRRESGVQHMSITYC</sequence>
<organism evidence="2 3">
    <name type="scientific">Brassica carinata</name>
    <name type="common">Ethiopian mustard</name>
    <name type="synonym">Abyssinian cabbage</name>
    <dbReference type="NCBI Taxonomy" id="52824"/>
    <lineage>
        <taxon>Eukaryota</taxon>
        <taxon>Viridiplantae</taxon>
        <taxon>Streptophyta</taxon>
        <taxon>Embryophyta</taxon>
        <taxon>Tracheophyta</taxon>
        <taxon>Spermatophyta</taxon>
        <taxon>Magnoliopsida</taxon>
        <taxon>eudicotyledons</taxon>
        <taxon>Gunneridae</taxon>
        <taxon>Pentapetalae</taxon>
        <taxon>rosids</taxon>
        <taxon>malvids</taxon>
        <taxon>Brassicales</taxon>
        <taxon>Brassicaceae</taxon>
        <taxon>Brassiceae</taxon>
        <taxon>Brassica</taxon>
    </lineage>
</organism>
<proteinExistence type="predicted"/>
<dbReference type="Proteomes" id="UP000886595">
    <property type="component" value="Unassembled WGS sequence"/>
</dbReference>
<reference evidence="2 3" key="1">
    <citation type="submission" date="2020-02" db="EMBL/GenBank/DDBJ databases">
        <authorList>
            <person name="Ma Q."/>
            <person name="Huang Y."/>
            <person name="Song X."/>
            <person name="Pei D."/>
        </authorList>
    </citation>
    <scope>NUCLEOTIDE SEQUENCE [LARGE SCALE GENOMIC DNA]</scope>
    <source>
        <strain evidence="2">Sxm20200214</strain>
        <tissue evidence="2">Leaf</tissue>
    </source>
</reference>
<dbReference type="OrthoDB" id="19232at2759"/>